<evidence type="ECO:0000313" key="7">
    <source>
        <dbReference type="Proteomes" id="UP000309872"/>
    </source>
</evidence>
<dbReference type="InterPro" id="IPR001789">
    <property type="entry name" value="Sig_transdc_resp-reg_receiver"/>
</dbReference>
<evidence type="ECO:0000256" key="2">
    <source>
        <dbReference type="ARBA" id="ARBA00023125"/>
    </source>
</evidence>
<dbReference type="PROSITE" id="PS50110">
    <property type="entry name" value="RESPONSE_REGULATORY"/>
    <property type="match status" value="1"/>
</dbReference>
<proteinExistence type="predicted"/>
<dbReference type="Gene3D" id="1.10.10.10">
    <property type="entry name" value="Winged helix-like DNA-binding domain superfamily/Winged helix DNA-binding domain"/>
    <property type="match status" value="1"/>
</dbReference>
<evidence type="ECO:0000256" key="1">
    <source>
        <dbReference type="ARBA" id="ARBA00022553"/>
    </source>
</evidence>
<dbReference type="GO" id="GO:0000160">
    <property type="term" value="P:phosphorelay signal transduction system"/>
    <property type="evidence" value="ECO:0007669"/>
    <property type="project" value="InterPro"/>
</dbReference>
<dbReference type="Proteomes" id="UP000309872">
    <property type="component" value="Unassembled WGS sequence"/>
</dbReference>
<protein>
    <submittedName>
        <fullName evidence="6">Response regulator transcription factor</fullName>
    </submittedName>
</protein>
<feature type="modified residue" description="4-aspartylphosphate" evidence="3">
    <location>
        <position position="81"/>
    </location>
</feature>
<dbReference type="Pfam" id="PF00196">
    <property type="entry name" value="GerE"/>
    <property type="match status" value="1"/>
</dbReference>
<dbReference type="SMART" id="SM00448">
    <property type="entry name" value="REC"/>
    <property type="match status" value="1"/>
</dbReference>
<keyword evidence="1 3" id="KW-0597">Phosphoprotein</keyword>
<evidence type="ECO:0000259" key="4">
    <source>
        <dbReference type="PROSITE" id="PS50043"/>
    </source>
</evidence>
<dbReference type="InterPro" id="IPR051015">
    <property type="entry name" value="EvgA-like"/>
</dbReference>
<evidence type="ECO:0000313" key="6">
    <source>
        <dbReference type="EMBL" id="TJY68501.1"/>
    </source>
</evidence>
<dbReference type="SUPFAM" id="SSF52172">
    <property type="entry name" value="CheY-like"/>
    <property type="match status" value="1"/>
</dbReference>
<evidence type="ECO:0000259" key="5">
    <source>
        <dbReference type="PROSITE" id="PS50110"/>
    </source>
</evidence>
<dbReference type="SMART" id="SM00421">
    <property type="entry name" value="HTH_LUXR"/>
    <property type="match status" value="1"/>
</dbReference>
<reference evidence="6 7" key="1">
    <citation type="submission" date="2019-04" db="EMBL/GenBank/DDBJ databases">
        <title>Sphingobacterium olei sp. nov., isolated from oil-contaminated soil.</title>
        <authorList>
            <person name="Liu B."/>
        </authorList>
    </citation>
    <scope>NUCLEOTIDE SEQUENCE [LARGE SCALE GENOMIC DNA]</scope>
    <source>
        <strain evidence="6 7">Y3L14</strain>
    </source>
</reference>
<dbReference type="PANTHER" id="PTHR45566:SF2">
    <property type="entry name" value="NARL SUBFAMILY"/>
    <property type="match status" value="1"/>
</dbReference>
<dbReference type="GO" id="GO:0003677">
    <property type="term" value="F:DNA binding"/>
    <property type="evidence" value="ECO:0007669"/>
    <property type="project" value="UniProtKB-KW"/>
</dbReference>
<dbReference type="InterPro" id="IPR011006">
    <property type="entry name" value="CheY-like_superfamily"/>
</dbReference>
<dbReference type="EMBL" id="SUKA01000001">
    <property type="protein sequence ID" value="TJY68501.1"/>
    <property type="molecule type" value="Genomic_DNA"/>
</dbReference>
<dbReference type="InterPro" id="IPR058245">
    <property type="entry name" value="NreC/VraR/RcsB-like_REC"/>
</dbReference>
<sequence length="232" mass="26211">MFPVIPPEPQVSLLYPCSTNVCMKAMDQYQIFVVDDHQLFLDGMIRILEDEADFAIAAFFNNGNEVLHALNRTIPDLIILDVQMSGIDGISLCEEVKRRFPEIKVLFISMFEQSNVILNCKTAGAEGFLPKTSDAAIVKDTIRKIIRGETVYLKNTEKLEKKKVIFPTSIFLLSNREKEIIRLIKSGNTSKTIADILSISEYTVQTHRKNIFKKLGLVSMSELIAFAYDNGL</sequence>
<dbReference type="PROSITE" id="PS00622">
    <property type="entry name" value="HTH_LUXR_1"/>
    <property type="match status" value="1"/>
</dbReference>
<dbReference type="GO" id="GO:0006355">
    <property type="term" value="P:regulation of DNA-templated transcription"/>
    <property type="evidence" value="ECO:0007669"/>
    <property type="project" value="InterPro"/>
</dbReference>
<dbReference type="InterPro" id="IPR016032">
    <property type="entry name" value="Sig_transdc_resp-reg_C-effctor"/>
</dbReference>
<keyword evidence="7" id="KW-1185">Reference proteome</keyword>
<dbReference type="InterPro" id="IPR000792">
    <property type="entry name" value="Tscrpt_reg_LuxR_C"/>
</dbReference>
<accession>A0A4U0H9I6</accession>
<keyword evidence="2" id="KW-0238">DNA-binding</keyword>
<dbReference type="Pfam" id="PF00072">
    <property type="entry name" value="Response_reg"/>
    <property type="match status" value="1"/>
</dbReference>
<dbReference type="PANTHER" id="PTHR45566">
    <property type="entry name" value="HTH-TYPE TRANSCRIPTIONAL REGULATOR YHJB-RELATED"/>
    <property type="match status" value="1"/>
</dbReference>
<dbReference type="PROSITE" id="PS50043">
    <property type="entry name" value="HTH_LUXR_2"/>
    <property type="match status" value="1"/>
</dbReference>
<dbReference type="SUPFAM" id="SSF46894">
    <property type="entry name" value="C-terminal effector domain of the bipartite response regulators"/>
    <property type="match status" value="1"/>
</dbReference>
<feature type="domain" description="HTH luxR-type" evidence="4">
    <location>
        <begin position="166"/>
        <end position="231"/>
    </location>
</feature>
<gene>
    <name evidence="6" type="ORF">FAZ19_04400</name>
</gene>
<dbReference type="AlphaFoldDB" id="A0A4U0H9I6"/>
<dbReference type="OrthoDB" id="9797341at2"/>
<feature type="domain" description="Response regulatory" evidence="5">
    <location>
        <begin position="30"/>
        <end position="146"/>
    </location>
</feature>
<dbReference type="InterPro" id="IPR036388">
    <property type="entry name" value="WH-like_DNA-bd_sf"/>
</dbReference>
<comment type="caution">
    <text evidence="6">The sequence shown here is derived from an EMBL/GenBank/DDBJ whole genome shotgun (WGS) entry which is preliminary data.</text>
</comment>
<dbReference type="Gene3D" id="3.40.50.2300">
    <property type="match status" value="1"/>
</dbReference>
<name>A0A4U0H9I6_9SPHI</name>
<dbReference type="PRINTS" id="PR00038">
    <property type="entry name" value="HTHLUXR"/>
</dbReference>
<organism evidence="6 7">
    <name type="scientific">Sphingobacterium alkalisoli</name>
    <dbReference type="NCBI Taxonomy" id="1874115"/>
    <lineage>
        <taxon>Bacteria</taxon>
        <taxon>Pseudomonadati</taxon>
        <taxon>Bacteroidota</taxon>
        <taxon>Sphingobacteriia</taxon>
        <taxon>Sphingobacteriales</taxon>
        <taxon>Sphingobacteriaceae</taxon>
        <taxon>Sphingobacterium</taxon>
    </lineage>
</organism>
<dbReference type="CDD" id="cd06170">
    <property type="entry name" value="LuxR_C_like"/>
    <property type="match status" value="1"/>
</dbReference>
<dbReference type="CDD" id="cd17535">
    <property type="entry name" value="REC_NarL-like"/>
    <property type="match status" value="1"/>
</dbReference>
<evidence type="ECO:0000256" key="3">
    <source>
        <dbReference type="PROSITE-ProRule" id="PRU00169"/>
    </source>
</evidence>